<dbReference type="GO" id="GO:0009190">
    <property type="term" value="P:cyclic nucleotide biosynthetic process"/>
    <property type="evidence" value="ECO:0007669"/>
    <property type="project" value="InterPro"/>
</dbReference>
<keyword evidence="4" id="KW-1185">Reference proteome</keyword>
<dbReference type="GO" id="GO:0020037">
    <property type="term" value="F:heme binding"/>
    <property type="evidence" value="ECO:0007669"/>
    <property type="project" value="InterPro"/>
</dbReference>
<dbReference type="SUPFAM" id="SSF46458">
    <property type="entry name" value="Globin-like"/>
    <property type="match status" value="1"/>
</dbReference>
<dbReference type="EMBL" id="JAECZO010000090">
    <property type="protein sequence ID" value="KAK7196948.1"/>
    <property type="molecule type" value="Genomic_DNA"/>
</dbReference>
<accession>A0AAW0ERZ6</accession>
<dbReference type="CDD" id="cd07302">
    <property type="entry name" value="CHD"/>
    <property type="match status" value="1"/>
</dbReference>
<feature type="compositionally biased region" description="Low complexity" evidence="1">
    <location>
        <begin position="123"/>
        <end position="137"/>
    </location>
</feature>
<feature type="domain" description="Guanylate cyclase" evidence="2">
    <location>
        <begin position="640"/>
        <end position="777"/>
    </location>
</feature>
<protein>
    <submittedName>
        <fullName evidence="3">Adenylate and Guanylate cyclase catalytic domain containing protein</fullName>
    </submittedName>
</protein>
<dbReference type="AlphaFoldDB" id="A0AAW0ERZ6"/>
<dbReference type="SMART" id="SM00044">
    <property type="entry name" value="CYCc"/>
    <property type="match status" value="1"/>
</dbReference>
<dbReference type="InterPro" id="IPR050697">
    <property type="entry name" value="Adenylyl/Guanylyl_Cyclase_3/4"/>
</dbReference>
<feature type="region of interest" description="Disordered" evidence="1">
    <location>
        <begin position="49"/>
        <end position="70"/>
    </location>
</feature>
<proteinExistence type="predicted"/>
<dbReference type="SUPFAM" id="SSF55073">
    <property type="entry name" value="Nucleotide cyclase"/>
    <property type="match status" value="1"/>
</dbReference>
<dbReference type="Pfam" id="PF00042">
    <property type="entry name" value="Globin"/>
    <property type="match status" value="1"/>
</dbReference>
<dbReference type="CDD" id="cd01040">
    <property type="entry name" value="Mb-like"/>
    <property type="match status" value="1"/>
</dbReference>
<dbReference type="PANTHER" id="PTHR43081">
    <property type="entry name" value="ADENYLATE CYCLASE, TERMINAL-DIFFERENTIATION SPECIFIC-RELATED"/>
    <property type="match status" value="1"/>
</dbReference>
<dbReference type="InterPro" id="IPR009050">
    <property type="entry name" value="Globin-like_sf"/>
</dbReference>
<evidence type="ECO:0000256" key="1">
    <source>
        <dbReference type="SAM" id="MobiDB-lite"/>
    </source>
</evidence>
<comment type="caution">
    <text evidence="3">The sequence shown here is derived from an EMBL/GenBank/DDBJ whole genome shotgun (WGS) entry which is preliminary data.</text>
</comment>
<evidence type="ECO:0000313" key="3">
    <source>
        <dbReference type="EMBL" id="KAK7196948.1"/>
    </source>
</evidence>
<dbReference type="InterPro" id="IPR000971">
    <property type="entry name" value="Globin"/>
</dbReference>
<dbReference type="InterPro" id="IPR001054">
    <property type="entry name" value="A/G_cyclase"/>
</dbReference>
<dbReference type="Gene3D" id="1.10.490.10">
    <property type="entry name" value="Globins"/>
    <property type="match status" value="1"/>
</dbReference>
<dbReference type="GO" id="GO:0019825">
    <property type="term" value="F:oxygen binding"/>
    <property type="evidence" value="ECO:0007669"/>
    <property type="project" value="InterPro"/>
</dbReference>
<dbReference type="Gene3D" id="3.30.70.1230">
    <property type="entry name" value="Nucleotide cyclase"/>
    <property type="match status" value="1"/>
</dbReference>
<organism evidence="3 4">
    <name type="scientific">Novymonas esmeraldas</name>
    <dbReference type="NCBI Taxonomy" id="1808958"/>
    <lineage>
        <taxon>Eukaryota</taxon>
        <taxon>Discoba</taxon>
        <taxon>Euglenozoa</taxon>
        <taxon>Kinetoplastea</taxon>
        <taxon>Metakinetoplastina</taxon>
        <taxon>Trypanosomatida</taxon>
        <taxon>Trypanosomatidae</taxon>
        <taxon>Novymonas</taxon>
    </lineage>
</organism>
<dbReference type="GO" id="GO:0035556">
    <property type="term" value="P:intracellular signal transduction"/>
    <property type="evidence" value="ECO:0007669"/>
    <property type="project" value="InterPro"/>
</dbReference>
<gene>
    <name evidence="3" type="ORF">NESM_000637500</name>
</gene>
<dbReference type="Proteomes" id="UP001430356">
    <property type="component" value="Unassembled WGS sequence"/>
</dbReference>
<dbReference type="InterPro" id="IPR029787">
    <property type="entry name" value="Nucleotide_cyclase"/>
</dbReference>
<dbReference type="PROSITE" id="PS50125">
    <property type="entry name" value="GUANYLATE_CYCLASE_2"/>
    <property type="match status" value="1"/>
</dbReference>
<dbReference type="Pfam" id="PF00211">
    <property type="entry name" value="Guanylate_cyc"/>
    <property type="match status" value="1"/>
</dbReference>
<dbReference type="InterPro" id="IPR044399">
    <property type="entry name" value="Mb-like_M"/>
</dbReference>
<dbReference type="InterPro" id="IPR012292">
    <property type="entry name" value="Globin/Proto"/>
</dbReference>
<evidence type="ECO:0000259" key="2">
    <source>
        <dbReference type="PROSITE" id="PS50125"/>
    </source>
</evidence>
<reference evidence="3 4" key="1">
    <citation type="journal article" date="2021" name="MBio">
        <title>A New Model Trypanosomatid, Novymonas esmeraldas: Genomic Perception of Its 'Candidatus Pandoraea novymonadis' Endosymbiont.</title>
        <authorList>
            <person name="Zakharova A."/>
            <person name="Saura A."/>
            <person name="Butenko A."/>
            <person name="Podesvova L."/>
            <person name="Warmusova S."/>
            <person name="Kostygov A.Y."/>
            <person name="Nenarokova A."/>
            <person name="Lukes J."/>
            <person name="Opperdoes F.R."/>
            <person name="Yurchenko V."/>
        </authorList>
    </citation>
    <scope>NUCLEOTIDE SEQUENCE [LARGE SCALE GENOMIC DNA]</scope>
    <source>
        <strain evidence="3 4">E262AT.01</strain>
    </source>
</reference>
<name>A0AAW0ERZ6_9TRYP</name>
<sequence length="906" mass="98384">MGAAGSTLARLRCGAAGECASRGTIHSSHTRDKKKDLQELSAASLLTSTSVASPPAAHRAHEHHHGEGVGASLAPSAELSVPTVSSLPALRAELLSPGAVTSASGTLPPLPLPSLPPKTLQRDSLTQSGQLSSSATQSATTVSSAAVDSTPLHESQLILAVERFKAAVNASGQQSPDSDGDAALRAVLQLTTGDRARLIAWLQGAPVAEDLDSRQHAAAAATKAVTSAPAPDSRRSHCRVWSEDSGDVGGAADVIIVPTSVPTAAALLFPAEALTASTSSHYPSDRDDFDRPLQLVSLGGLSVSSLHNTVDLSSISQKLQRAFDDVSAHATNICILLESWDAITTAHLDAFTADLAALFVAEHLEFAEMFDMSSPVEQARVTLALLGKAVLASSDTEGMVDTLLEIGAAHRRFNVAAEHFDVVHTAFMSILPRYVPVERRHICATVWEPFWSLIVRLMKQGLTSERGDWHAAQRQAEWMAEVQSIMSLIEGLQQTPMYRGTFIPDMLDRAEAADPAMARYCLMREHRTAVRSFEALVFIATGVRDEVERERYVEQLAHEHMMYGVTEWGLRGLRQPFIDACAHFVSCSSRPEAWTRRTARSMSLYYDLFSRYWINGINSSRQALLSVKTMRAPDGAEPFCMMVTSIEANVQLWERNPTLMASAMGAHNRIVRGLIIDNGAYEVKTVGDSFVIAAKNVLIALKIALAIQLELMRGPIAPGFEMVSDVQGSGPAECWRNDSLRVRVGIHYCRDASAVYDSLQRRYDYYGPSVNCTARTESACSGGQILMTRDAVRALQPQAHVSHGSSQMLLSFTSGDINPAAFLEDLVQFEWWGEQRLSGIGEPVGLFSVLPAKLRRRSFPFFMGSRKVRVRTAEDDREAGRRTYCLSLSQLKSGALSEAESSMFRL</sequence>
<dbReference type="PANTHER" id="PTHR43081:SF1">
    <property type="entry name" value="ADENYLATE CYCLASE, TERMINAL-DIFFERENTIATION SPECIFIC"/>
    <property type="match status" value="1"/>
</dbReference>
<feature type="region of interest" description="Disordered" evidence="1">
    <location>
        <begin position="100"/>
        <end position="137"/>
    </location>
</feature>
<evidence type="ECO:0000313" key="4">
    <source>
        <dbReference type="Proteomes" id="UP001430356"/>
    </source>
</evidence>